<accession>A0ABQ4R0T7</accession>
<dbReference type="RefSeq" id="WP_203236442.1">
    <property type="nucleotide sequence ID" value="NZ_BPQH01000011.1"/>
</dbReference>
<name>A0ABQ4R0T7_9HYPH</name>
<feature type="compositionally biased region" description="Low complexity" evidence="1">
    <location>
        <begin position="1"/>
        <end position="12"/>
    </location>
</feature>
<dbReference type="InterPro" id="IPR011990">
    <property type="entry name" value="TPR-like_helical_dom_sf"/>
</dbReference>
<sequence>MSGAPLAAAAGRGPDGRRGPAGWARAGADPVAAVKAAERLREDGDILEAAVILVELCRIFPDLPYGWREIAILRQRAGDAAGAARDLARAFAADPGDVLTLSQAVRQLAGAGRPDAAEACLAGFRPRDADDRLRADQLGQLLAFMRRHPEAEARALAMRVRTSPRHIGVDAVEALVAAALARRRPLSLIRLGDGEGAWIGDPDDEGGRYRALHRRNRKRILRTWFGGDDLIDRPDFLALRARLLAAVEEATILGVTYPERVRHEYGIASLAGVPCCTNVLACVAPLLGREGPAFCTHDIHLELHLSGALHRLLDAGAPVGVISCHPGLAGALARRPGVRVGASLLIPEEKRFTPVIGRNGTLAPHFPTVFHQVVARLREGDWAGMLWLVAAGYLGKLYCHEIARRGGVAVDIGSVADAWSGKATRPGLSDLGRYRL</sequence>
<proteinExistence type="predicted"/>
<evidence type="ECO:0008006" key="4">
    <source>
        <dbReference type="Google" id="ProtNLM"/>
    </source>
</evidence>
<evidence type="ECO:0000313" key="2">
    <source>
        <dbReference type="EMBL" id="GJD51044.1"/>
    </source>
</evidence>
<reference evidence="2" key="2">
    <citation type="submission" date="2021-08" db="EMBL/GenBank/DDBJ databases">
        <authorList>
            <person name="Tani A."/>
            <person name="Ola A."/>
            <person name="Ogura Y."/>
            <person name="Katsura K."/>
            <person name="Hayashi T."/>
        </authorList>
    </citation>
    <scope>NUCLEOTIDE SEQUENCE</scope>
    <source>
        <strain evidence="2">KCTC 52305</strain>
    </source>
</reference>
<dbReference type="Gene3D" id="1.25.40.10">
    <property type="entry name" value="Tetratricopeptide repeat domain"/>
    <property type="match status" value="1"/>
</dbReference>
<dbReference type="EMBL" id="BPQH01000011">
    <property type="protein sequence ID" value="GJD51044.1"/>
    <property type="molecule type" value="Genomic_DNA"/>
</dbReference>
<protein>
    <recommendedName>
        <fullName evidence="4">Tetratricopeptide repeat protein</fullName>
    </recommendedName>
</protein>
<evidence type="ECO:0000313" key="3">
    <source>
        <dbReference type="Proteomes" id="UP001055167"/>
    </source>
</evidence>
<dbReference type="SUPFAM" id="SSF48452">
    <property type="entry name" value="TPR-like"/>
    <property type="match status" value="1"/>
</dbReference>
<reference evidence="2" key="1">
    <citation type="journal article" date="2021" name="Front. Microbiol.">
        <title>Comprehensive Comparative Genomics and Phenotyping of Methylobacterium Species.</title>
        <authorList>
            <person name="Alessa O."/>
            <person name="Ogura Y."/>
            <person name="Fujitani Y."/>
            <person name="Takami H."/>
            <person name="Hayashi T."/>
            <person name="Sahin N."/>
            <person name="Tani A."/>
        </authorList>
    </citation>
    <scope>NUCLEOTIDE SEQUENCE</scope>
    <source>
        <strain evidence="2">KCTC 52305</strain>
    </source>
</reference>
<evidence type="ECO:0000256" key="1">
    <source>
        <dbReference type="SAM" id="MobiDB-lite"/>
    </source>
</evidence>
<organism evidence="2 3">
    <name type="scientific">Methylobacterium crusticola</name>
    <dbReference type="NCBI Taxonomy" id="1697972"/>
    <lineage>
        <taxon>Bacteria</taxon>
        <taxon>Pseudomonadati</taxon>
        <taxon>Pseudomonadota</taxon>
        <taxon>Alphaproteobacteria</taxon>
        <taxon>Hyphomicrobiales</taxon>
        <taxon>Methylobacteriaceae</taxon>
        <taxon>Methylobacterium</taxon>
    </lineage>
</organism>
<comment type="caution">
    <text evidence="2">The sequence shown here is derived from an EMBL/GenBank/DDBJ whole genome shotgun (WGS) entry which is preliminary data.</text>
</comment>
<dbReference type="Proteomes" id="UP001055167">
    <property type="component" value="Unassembled WGS sequence"/>
</dbReference>
<feature type="region of interest" description="Disordered" evidence="1">
    <location>
        <begin position="1"/>
        <end position="24"/>
    </location>
</feature>
<keyword evidence="3" id="KW-1185">Reference proteome</keyword>
<gene>
    <name evidence="2" type="ORF">OPKNFCMD_3795</name>
</gene>